<dbReference type="Pfam" id="PF08450">
    <property type="entry name" value="SGL"/>
    <property type="match status" value="1"/>
</dbReference>
<protein>
    <submittedName>
        <fullName evidence="4">Gluconolactonase</fullName>
    </submittedName>
</protein>
<organism evidence="4 5">
    <name type="scientific">Chitinophaga polysaccharea</name>
    <dbReference type="NCBI Taxonomy" id="1293035"/>
    <lineage>
        <taxon>Bacteria</taxon>
        <taxon>Pseudomonadati</taxon>
        <taxon>Bacteroidota</taxon>
        <taxon>Chitinophagia</taxon>
        <taxon>Chitinophagales</taxon>
        <taxon>Chitinophagaceae</taxon>
        <taxon>Chitinophaga</taxon>
    </lineage>
</organism>
<dbReference type="SUPFAM" id="SSF63829">
    <property type="entry name" value="Calcium-dependent phosphotriesterase"/>
    <property type="match status" value="1"/>
</dbReference>
<dbReference type="Gene3D" id="2.120.10.30">
    <property type="entry name" value="TolB, C-terminal domain"/>
    <property type="match status" value="1"/>
</dbReference>
<evidence type="ECO:0000256" key="1">
    <source>
        <dbReference type="ARBA" id="ARBA00022801"/>
    </source>
</evidence>
<dbReference type="InterPro" id="IPR051262">
    <property type="entry name" value="SMP-30/CGR1_Lactonase"/>
</dbReference>
<keyword evidence="5" id="KW-1185">Reference proteome</keyword>
<dbReference type="InterPro" id="IPR013658">
    <property type="entry name" value="SGL"/>
</dbReference>
<dbReference type="OrthoDB" id="241638at2"/>
<dbReference type="EMBL" id="VIWO01000002">
    <property type="protein sequence ID" value="TWF42757.1"/>
    <property type="molecule type" value="Genomic_DNA"/>
</dbReference>
<keyword evidence="1" id="KW-0378">Hydrolase</keyword>
<accession>A0A561PXC1</accession>
<dbReference type="InterPro" id="IPR011042">
    <property type="entry name" value="6-blade_b-propeller_TolB-like"/>
</dbReference>
<sequence length="301" mass="33201">MLGKFFPVGLLCFCHTMPVTANTVDSIPATVADHTGLELVSRRFSFTEGPAADRKGNVYFTDQPDNTIWKYDTAGTLSVFMESSGRSNGMYFDQQGNLITCADEKNQLWSISPKGKITVLVKDFEGHRLNGPNDVWIAPNGGIYFTDPYYQRDYWARTQPDIKEERVYYLAPGAKKPVALQTNVTKPNGVIGTHDGKYLYIADIGASKVYRYHIEKNGSLSHQTLVSNKTVDGFAIDVHGNVYLCGNGITVIDKEGKEIGVIIVPEAWTANACFGGKNKNVLFITAGSGFYKLRMKVIGGE</sequence>
<feature type="signal peptide" evidence="2">
    <location>
        <begin position="1"/>
        <end position="21"/>
    </location>
</feature>
<dbReference type="Proteomes" id="UP000320811">
    <property type="component" value="Unassembled WGS sequence"/>
</dbReference>
<feature type="chain" id="PRO_5022091246" evidence="2">
    <location>
        <begin position="22"/>
        <end position="301"/>
    </location>
</feature>
<comment type="caution">
    <text evidence="4">The sequence shown here is derived from an EMBL/GenBank/DDBJ whole genome shotgun (WGS) entry which is preliminary data.</text>
</comment>
<evidence type="ECO:0000256" key="2">
    <source>
        <dbReference type="SAM" id="SignalP"/>
    </source>
</evidence>
<dbReference type="RefSeq" id="WP_145667063.1">
    <property type="nucleotide sequence ID" value="NZ_VIWO01000002.1"/>
</dbReference>
<evidence type="ECO:0000313" key="5">
    <source>
        <dbReference type="Proteomes" id="UP000320811"/>
    </source>
</evidence>
<keyword evidence="2" id="KW-0732">Signal</keyword>
<name>A0A561PXC1_9BACT</name>
<proteinExistence type="predicted"/>
<dbReference type="AlphaFoldDB" id="A0A561PXC1"/>
<reference evidence="4 5" key="1">
    <citation type="submission" date="2019-06" db="EMBL/GenBank/DDBJ databases">
        <title>Sorghum-associated microbial communities from plants grown in Nebraska, USA.</title>
        <authorList>
            <person name="Schachtman D."/>
        </authorList>
    </citation>
    <scope>NUCLEOTIDE SEQUENCE [LARGE SCALE GENOMIC DNA]</scope>
    <source>
        <strain evidence="4 5">1209</strain>
    </source>
</reference>
<dbReference type="PANTHER" id="PTHR47572:SF4">
    <property type="entry name" value="LACTONASE DRP35"/>
    <property type="match status" value="1"/>
</dbReference>
<evidence type="ECO:0000313" key="4">
    <source>
        <dbReference type="EMBL" id="TWF42757.1"/>
    </source>
</evidence>
<dbReference type="PANTHER" id="PTHR47572">
    <property type="entry name" value="LIPOPROTEIN-RELATED"/>
    <property type="match status" value="1"/>
</dbReference>
<evidence type="ECO:0000259" key="3">
    <source>
        <dbReference type="Pfam" id="PF08450"/>
    </source>
</evidence>
<dbReference type="GO" id="GO:0016787">
    <property type="term" value="F:hydrolase activity"/>
    <property type="evidence" value="ECO:0007669"/>
    <property type="project" value="UniProtKB-KW"/>
</dbReference>
<gene>
    <name evidence="4" type="ORF">FHW36_102518</name>
</gene>
<feature type="domain" description="SMP-30/Gluconolactonase/LRE-like region" evidence="3">
    <location>
        <begin position="46"/>
        <end position="286"/>
    </location>
</feature>